<evidence type="ECO:0000256" key="11">
    <source>
        <dbReference type="ARBA" id="ARBA00022833"/>
    </source>
</evidence>
<evidence type="ECO:0000256" key="9">
    <source>
        <dbReference type="ARBA" id="ARBA00022619"/>
    </source>
</evidence>
<evidence type="ECO:0000256" key="8">
    <source>
        <dbReference type="ARBA" id="ARBA00019930"/>
    </source>
</evidence>
<keyword evidence="12" id="KW-0521">NADP</keyword>
<dbReference type="InterPro" id="IPR004794">
    <property type="entry name" value="Eubact_RibD"/>
</dbReference>
<gene>
    <name evidence="19" type="primary">ribD</name>
    <name evidence="19" type="ORF">BN1051_01287</name>
</gene>
<dbReference type="InterPro" id="IPR002125">
    <property type="entry name" value="CMP_dCMP_dom"/>
</dbReference>
<dbReference type="UniPathway" id="UPA00275">
    <property type="reaction ID" value="UER00401"/>
</dbReference>
<dbReference type="SUPFAM" id="SSF53597">
    <property type="entry name" value="Dihydrofolate reductase-like"/>
    <property type="match status" value="1"/>
</dbReference>
<feature type="region of interest" description="Disordered" evidence="17">
    <location>
        <begin position="1"/>
        <end position="31"/>
    </location>
</feature>
<evidence type="ECO:0000256" key="3">
    <source>
        <dbReference type="ARBA" id="ARBA00004910"/>
    </source>
</evidence>
<dbReference type="Gene3D" id="3.40.430.10">
    <property type="entry name" value="Dihydrofolate Reductase, subunit A"/>
    <property type="match status" value="1"/>
</dbReference>
<dbReference type="EC" id="3.5.4.26" evidence="6"/>
<comment type="pathway">
    <text evidence="2">Cofactor biosynthesis; riboflavin biosynthesis; 5-amino-6-(D-ribitylamino)uracil from GTP: step 2/4.</text>
</comment>
<comment type="catalytic activity">
    <reaction evidence="16">
        <text>2,5-diamino-6-hydroxy-4-(5-phosphoribosylamino)-pyrimidine + H2O + H(+) = 5-amino-6-(5-phospho-D-ribosylamino)uracil + NH4(+)</text>
        <dbReference type="Rhea" id="RHEA:21868"/>
        <dbReference type="ChEBI" id="CHEBI:15377"/>
        <dbReference type="ChEBI" id="CHEBI:15378"/>
        <dbReference type="ChEBI" id="CHEBI:28938"/>
        <dbReference type="ChEBI" id="CHEBI:58453"/>
        <dbReference type="ChEBI" id="CHEBI:58614"/>
        <dbReference type="EC" id="3.5.4.26"/>
    </reaction>
</comment>
<protein>
    <recommendedName>
        <fullName evidence="8">Riboflavin biosynthesis protein RibD</fullName>
        <ecNumber evidence="7">1.1.1.193</ecNumber>
        <ecNumber evidence="6">3.5.4.26</ecNumber>
    </recommendedName>
</protein>
<feature type="domain" description="CMP/dCMP-type deaminase" evidence="18">
    <location>
        <begin position="33"/>
        <end position="156"/>
    </location>
</feature>
<evidence type="ECO:0000256" key="17">
    <source>
        <dbReference type="SAM" id="MobiDB-lite"/>
    </source>
</evidence>
<dbReference type="Pfam" id="PF01872">
    <property type="entry name" value="RibD_C"/>
    <property type="match status" value="1"/>
</dbReference>
<evidence type="ECO:0000256" key="10">
    <source>
        <dbReference type="ARBA" id="ARBA00022723"/>
    </source>
</evidence>
<dbReference type="InterPro" id="IPR050765">
    <property type="entry name" value="Riboflavin_Biosynth_HTPR"/>
</dbReference>
<comment type="catalytic activity">
    <reaction evidence="15">
        <text>5-amino-6-(5-phospho-D-ribitylamino)uracil + NADP(+) = 5-amino-6-(5-phospho-D-ribosylamino)uracil + NADPH + H(+)</text>
        <dbReference type="Rhea" id="RHEA:17845"/>
        <dbReference type="ChEBI" id="CHEBI:15378"/>
        <dbReference type="ChEBI" id="CHEBI:57783"/>
        <dbReference type="ChEBI" id="CHEBI:58349"/>
        <dbReference type="ChEBI" id="CHEBI:58421"/>
        <dbReference type="ChEBI" id="CHEBI:58453"/>
        <dbReference type="EC" id="1.1.1.193"/>
    </reaction>
</comment>
<dbReference type="Gene3D" id="3.40.140.10">
    <property type="entry name" value="Cytidine Deaminase, domain 2"/>
    <property type="match status" value="1"/>
</dbReference>
<comment type="similarity">
    <text evidence="5">In the C-terminal section; belongs to the HTP reductase family.</text>
</comment>
<keyword evidence="10" id="KW-0479">Metal-binding</keyword>
<dbReference type="PATRIC" id="fig|1461584.3.peg.1270"/>
<evidence type="ECO:0000256" key="1">
    <source>
        <dbReference type="ARBA" id="ARBA00002151"/>
    </source>
</evidence>
<reference evidence="19" key="1">
    <citation type="submission" date="2014-07" db="EMBL/GenBank/DDBJ databases">
        <authorList>
            <person name="Urmite Genomes Urmite Genomes"/>
        </authorList>
    </citation>
    <scope>NUCLEOTIDE SEQUENCE</scope>
    <source>
        <strain evidence="19">11W110_air</strain>
    </source>
</reference>
<evidence type="ECO:0000256" key="15">
    <source>
        <dbReference type="ARBA" id="ARBA00049861"/>
    </source>
</evidence>
<evidence type="ECO:0000256" key="2">
    <source>
        <dbReference type="ARBA" id="ARBA00004882"/>
    </source>
</evidence>
<proteinExistence type="inferred from homology"/>
<evidence type="ECO:0000256" key="4">
    <source>
        <dbReference type="ARBA" id="ARBA00005259"/>
    </source>
</evidence>
<evidence type="ECO:0000313" key="19">
    <source>
        <dbReference type="EMBL" id="CEA07953.1"/>
    </source>
</evidence>
<dbReference type="Pfam" id="PF00383">
    <property type="entry name" value="dCMP_cyt_deam_1"/>
    <property type="match status" value="1"/>
</dbReference>
<dbReference type="GO" id="GO:0008270">
    <property type="term" value="F:zinc ion binding"/>
    <property type="evidence" value="ECO:0007669"/>
    <property type="project" value="InterPro"/>
</dbReference>
<comment type="pathway">
    <text evidence="3">Cofactor biosynthesis; riboflavin biosynthesis; 5-amino-6-(D-ribitylamino)uracil from GTP: step 3/4.</text>
</comment>
<comment type="similarity">
    <text evidence="4">In the N-terminal section; belongs to the cytidine and deoxycytidylate deaminase family.</text>
</comment>
<keyword evidence="9" id="KW-0686">Riboflavin biosynthesis</keyword>
<evidence type="ECO:0000256" key="14">
    <source>
        <dbReference type="ARBA" id="ARBA00023268"/>
    </source>
</evidence>
<name>A0A078MKW4_9MICC</name>
<comment type="function">
    <text evidence="1">Converts 2,5-diamino-6-(ribosylamino)-4(3h)-pyrimidinone 5'-phosphate into 5-amino-6-(ribosylamino)-2,4(1h,3h)-pyrimidinedione 5'-phosphate.</text>
</comment>
<dbReference type="GO" id="GO:0008703">
    <property type="term" value="F:5-amino-6-(5-phosphoribosylamino)uracil reductase activity"/>
    <property type="evidence" value="ECO:0007669"/>
    <property type="project" value="UniProtKB-EC"/>
</dbReference>
<keyword evidence="13" id="KW-0560">Oxidoreductase</keyword>
<evidence type="ECO:0000259" key="18">
    <source>
        <dbReference type="PROSITE" id="PS51747"/>
    </source>
</evidence>
<organism evidence="19">
    <name type="scientific">Arthrobacter saudimassiliensis</name>
    <dbReference type="NCBI Taxonomy" id="1461584"/>
    <lineage>
        <taxon>Bacteria</taxon>
        <taxon>Bacillati</taxon>
        <taxon>Actinomycetota</taxon>
        <taxon>Actinomycetes</taxon>
        <taxon>Micrococcales</taxon>
        <taxon>Micrococcaceae</taxon>
        <taxon>Arthrobacter</taxon>
    </lineage>
</organism>
<dbReference type="EC" id="1.1.1.193" evidence="7"/>
<evidence type="ECO:0000256" key="5">
    <source>
        <dbReference type="ARBA" id="ARBA00007417"/>
    </source>
</evidence>
<keyword evidence="14" id="KW-0511">Multifunctional enzyme</keyword>
<dbReference type="InterPro" id="IPR024072">
    <property type="entry name" value="DHFR-like_dom_sf"/>
</dbReference>
<evidence type="ECO:0000256" key="12">
    <source>
        <dbReference type="ARBA" id="ARBA00022857"/>
    </source>
</evidence>
<dbReference type="InterPro" id="IPR002734">
    <property type="entry name" value="RibDG_C"/>
</dbReference>
<dbReference type="NCBIfam" id="TIGR00326">
    <property type="entry name" value="eubact_ribD"/>
    <property type="match status" value="1"/>
</dbReference>
<dbReference type="AlphaFoldDB" id="A0A078MKW4"/>
<dbReference type="PROSITE" id="PS51747">
    <property type="entry name" value="CYT_DCMP_DEAMINASES_2"/>
    <property type="match status" value="1"/>
</dbReference>
<evidence type="ECO:0000256" key="6">
    <source>
        <dbReference type="ARBA" id="ARBA00012766"/>
    </source>
</evidence>
<evidence type="ECO:0000256" key="7">
    <source>
        <dbReference type="ARBA" id="ARBA00013173"/>
    </source>
</evidence>
<dbReference type="GO" id="GO:0008835">
    <property type="term" value="F:diaminohydroxyphosphoribosylaminopyrimidine deaminase activity"/>
    <property type="evidence" value="ECO:0007669"/>
    <property type="project" value="UniProtKB-EC"/>
</dbReference>
<evidence type="ECO:0000256" key="16">
    <source>
        <dbReference type="ARBA" id="ARBA00049886"/>
    </source>
</evidence>
<dbReference type="InterPro" id="IPR016192">
    <property type="entry name" value="APOBEC/CMP_deaminase_Zn-bd"/>
</dbReference>
<dbReference type="PANTHER" id="PTHR38011:SF7">
    <property type="entry name" value="2,5-DIAMINO-6-RIBOSYLAMINO-4(3H)-PYRIMIDINONE 5'-PHOSPHATE REDUCTASE"/>
    <property type="match status" value="1"/>
</dbReference>
<dbReference type="PROSITE" id="PS00903">
    <property type="entry name" value="CYT_DCMP_DEAMINASES_1"/>
    <property type="match status" value="1"/>
</dbReference>
<sequence length="393" mass="39578">MGRHAFGPGEGGSPPQPGPTPGGTASRAGAERLTESEAMALALELAGRGVRGANPLVGAVVLGSDGAVLGTGYHRGAGTAHAEAAALAATRAAGRDTSGATMVVTLEPCNHTGRTGPCSEAVLAAGISRLVYAAADPTADAAGGAARLASAGVDVEAGLMASDAADLNHRWSAAARQRRPFITLKTAQSVDGRAAAADGTSQWITGPEARAYGHAIRARADAVLAGTGTVLADNPRLTARTPEREEADAQPLRVVLGTRQVPAGAAVRGTDGRFLQLAHRDPARAARELYDAGVRHLLIEGGPAVAGAFLAGDLVDELVCCTAPVLLGHGLPALALEVPTLAAARRWRWDTRAGGAVTAAGPDLVLRLEPIPAGDAAETKTTPALGTTTPRQT</sequence>
<dbReference type="PANTHER" id="PTHR38011">
    <property type="entry name" value="DIHYDROFOLATE REDUCTASE FAMILY PROTEIN (AFU_ORTHOLOGUE AFUA_8G06820)"/>
    <property type="match status" value="1"/>
</dbReference>
<keyword evidence="11" id="KW-0862">Zinc</keyword>
<dbReference type="SUPFAM" id="SSF53927">
    <property type="entry name" value="Cytidine deaminase-like"/>
    <property type="match status" value="1"/>
</dbReference>
<evidence type="ECO:0000256" key="13">
    <source>
        <dbReference type="ARBA" id="ARBA00023002"/>
    </source>
</evidence>
<accession>A0A078MKW4</accession>
<dbReference type="EMBL" id="LN483070">
    <property type="protein sequence ID" value="CEA07953.1"/>
    <property type="molecule type" value="Genomic_DNA"/>
</dbReference>
<dbReference type="InterPro" id="IPR016193">
    <property type="entry name" value="Cytidine_deaminase-like"/>
</dbReference>
<dbReference type="GO" id="GO:0009231">
    <property type="term" value="P:riboflavin biosynthetic process"/>
    <property type="evidence" value="ECO:0007669"/>
    <property type="project" value="UniProtKB-UniPathway"/>
</dbReference>